<feature type="chain" id="PRO_5011958884" evidence="2">
    <location>
        <begin position="20"/>
        <end position="768"/>
    </location>
</feature>
<dbReference type="Gene3D" id="3.40.720.10">
    <property type="entry name" value="Alkaline Phosphatase, subunit A"/>
    <property type="match status" value="2"/>
</dbReference>
<keyword evidence="4" id="KW-1185">Reference proteome</keyword>
<dbReference type="InterPro" id="IPR007312">
    <property type="entry name" value="Phosphoesterase"/>
</dbReference>
<comment type="caution">
    <text evidence="3">The sequence shown here is derived from an EMBL/GenBank/DDBJ whole genome shotgun (WGS) entry which is preliminary data.</text>
</comment>
<accession>A0A1Q3ECP7</accession>
<dbReference type="PANTHER" id="PTHR31956:SF1">
    <property type="entry name" value="NON-SPECIFIC PHOSPHOLIPASE C1"/>
    <property type="match status" value="1"/>
</dbReference>
<keyword evidence="1" id="KW-0378">Hydrolase</keyword>
<sequence length="768" mass="84245">MISLLNTLIVTSWVSSAFADSLSEVEHIVLFMQENRAFDHYFGTMAGVRGFKDPNVQVDPDGRSVFFQSVNSFLSNDTDFLLPWYLAAEGGQFINGTQCMTAGSNGWAENHAALASGQNDLWVEANMPQSWGHFRRSDLPVHFAIAEGWTVGDMYQQGVIASTNPNRVIWQTGSIAVPGGNVNTTQGPVLDNNETPGCSSLTQRLENGTEIDSPKDYTCYPFDWKTLPEYLEDAGISWKEFQAFDNFGDNPLPDFVFWQNLADNNATSELAQRGLAMNRGGDWQGGLDLLKKQAAEGTLPAVSFYIGPAELSEHPPYRPIDGGWLQKEVVNAIVNSPKYNKTILVISFDETGGWGDHVIPFTSPENTPGEWIINPFTGQPAPAGPGFRLPFTVISPWTRGGIVFTEPSDHISQTLFLEQWAAARGTPFINTQINDWRREHMSNLTNMFDFENPDYSAAPLPDTPPPHTDPLTSLLDGDVFCENTFSGHVQPPIPYGQQTPIDSLFTETGYKIVRGSLTEGRYLVIESSTKNLALSSNDSSLGTSAATNEKINTPSQRFVIHATDPKIATGKSFRISSAASITDATAISNATTPFLNVNLQFGSVNSSAVFNITYQGSGVYNFLESGSNKFLSLGDNGAPVLAGLFGVEHYKTISTAQSASWPTARKNVRKIIGPTGVCCAHATGLNEIAVKLRVEATDGFAPDMWLHKPGECLVVREDRKPLTRELLEALYRFISSLMSYPISDEGWASWHGLLNPSLTRTSYDFYLT</sequence>
<name>A0A1Q3ECP7_LENED</name>
<reference evidence="3 4" key="2">
    <citation type="submission" date="2017-02" db="EMBL/GenBank/DDBJ databases">
        <title>A genome survey and senescence transcriptome analysis in Lentinula edodes.</title>
        <authorList>
            <person name="Sakamoto Y."/>
            <person name="Nakade K."/>
            <person name="Sato S."/>
            <person name="Yoshida Y."/>
            <person name="Miyazaki K."/>
            <person name="Natsume S."/>
            <person name="Konno N."/>
        </authorList>
    </citation>
    <scope>NUCLEOTIDE SEQUENCE [LARGE SCALE GENOMIC DNA]</scope>
    <source>
        <strain evidence="3 4">NBRC 111202</strain>
    </source>
</reference>
<dbReference type="Proteomes" id="UP000188533">
    <property type="component" value="Unassembled WGS sequence"/>
</dbReference>
<proteinExistence type="predicted"/>
<dbReference type="AlphaFoldDB" id="A0A1Q3ECP7"/>
<dbReference type="Pfam" id="PF04185">
    <property type="entry name" value="Phosphoesterase"/>
    <property type="match status" value="1"/>
</dbReference>
<keyword evidence="2" id="KW-0732">Signal</keyword>
<dbReference type="EMBL" id="BDGU01000215">
    <property type="protein sequence ID" value="GAW04904.1"/>
    <property type="molecule type" value="Genomic_DNA"/>
</dbReference>
<evidence type="ECO:0000313" key="4">
    <source>
        <dbReference type="Proteomes" id="UP000188533"/>
    </source>
</evidence>
<evidence type="ECO:0000256" key="1">
    <source>
        <dbReference type="ARBA" id="ARBA00022801"/>
    </source>
</evidence>
<dbReference type="CDD" id="cd16014">
    <property type="entry name" value="PLC"/>
    <property type="match status" value="1"/>
</dbReference>
<dbReference type="InterPro" id="IPR017850">
    <property type="entry name" value="Alkaline_phosphatase_core_sf"/>
</dbReference>
<gene>
    <name evidence="3" type="ORF">LENED_006723</name>
</gene>
<feature type="signal peptide" evidence="2">
    <location>
        <begin position="1"/>
        <end position="19"/>
    </location>
</feature>
<evidence type="ECO:0000313" key="3">
    <source>
        <dbReference type="EMBL" id="GAW04904.1"/>
    </source>
</evidence>
<protein>
    <submittedName>
        <fullName evidence="3">Phospholipase C</fullName>
    </submittedName>
</protein>
<dbReference type="PANTHER" id="PTHR31956">
    <property type="entry name" value="NON-SPECIFIC PHOSPHOLIPASE C4-RELATED"/>
    <property type="match status" value="1"/>
</dbReference>
<reference evidence="3 4" key="1">
    <citation type="submission" date="2016-08" db="EMBL/GenBank/DDBJ databases">
        <authorList>
            <consortium name="Lentinula edodes genome sequencing consortium"/>
            <person name="Sakamoto Y."/>
            <person name="Nakade K."/>
            <person name="Sato S."/>
            <person name="Yoshida Y."/>
            <person name="Miyazaki K."/>
            <person name="Natsume S."/>
            <person name="Konno N."/>
        </authorList>
    </citation>
    <scope>NUCLEOTIDE SEQUENCE [LARGE SCALE GENOMIC DNA]</scope>
    <source>
        <strain evidence="3 4">NBRC 111202</strain>
    </source>
</reference>
<dbReference type="STRING" id="5353.A0A1Q3ECP7"/>
<evidence type="ECO:0000256" key="2">
    <source>
        <dbReference type="SAM" id="SignalP"/>
    </source>
</evidence>
<organism evidence="3 4">
    <name type="scientific">Lentinula edodes</name>
    <name type="common">Shiitake mushroom</name>
    <name type="synonym">Lentinus edodes</name>
    <dbReference type="NCBI Taxonomy" id="5353"/>
    <lineage>
        <taxon>Eukaryota</taxon>
        <taxon>Fungi</taxon>
        <taxon>Dikarya</taxon>
        <taxon>Basidiomycota</taxon>
        <taxon>Agaricomycotina</taxon>
        <taxon>Agaricomycetes</taxon>
        <taxon>Agaricomycetidae</taxon>
        <taxon>Agaricales</taxon>
        <taxon>Marasmiineae</taxon>
        <taxon>Omphalotaceae</taxon>
        <taxon>Lentinula</taxon>
    </lineage>
</organism>
<dbReference type="GO" id="GO:0042578">
    <property type="term" value="F:phosphoric ester hydrolase activity"/>
    <property type="evidence" value="ECO:0007669"/>
    <property type="project" value="UniProtKB-ARBA"/>
</dbReference>